<keyword evidence="6" id="KW-0732">Signal</keyword>
<comment type="catalytic activity">
    <reaction evidence="1">
        <text>Hydrolysis of terminal non-reducing N-acetyl-D-hexosamine residues in N-acetyl-beta-D-hexosaminides.</text>
        <dbReference type="EC" id="3.2.1.52"/>
    </reaction>
</comment>
<dbReference type="EC" id="3.2.1.52" evidence="3"/>
<dbReference type="InterPro" id="IPR050226">
    <property type="entry name" value="NagZ_Beta-hexosaminidase"/>
</dbReference>
<accession>A0A7W6IKZ8</accession>
<evidence type="ECO:0000256" key="1">
    <source>
        <dbReference type="ARBA" id="ARBA00001231"/>
    </source>
</evidence>
<protein>
    <recommendedName>
        <fullName evidence="3">beta-N-acetylhexosaminidase</fullName>
        <ecNumber evidence="3">3.2.1.52</ecNumber>
    </recommendedName>
</protein>
<dbReference type="InterPro" id="IPR001764">
    <property type="entry name" value="Glyco_hydro_3_N"/>
</dbReference>
<feature type="chain" id="PRO_5030926201" description="beta-N-acetylhexosaminidase" evidence="6">
    <location>
        <begin position="21"/>
        <end position="360"/>
    </location>
</feature>
<reference evidence="8 9" key="1">
    <citation type="submission" date="2020-08" db="EMBL/GenBank/DDBJ databases">
        <title>Genomic Encyclopedia of Type Strains, Phase IV (KMG-IV): sequencing the most valuable type-strain genomes for metagenomic binning, comparative biology and taxonomic classification.</title>
        <authorList>
            <person name="Goeker M."/>
        </authorList>
    </citation>
    <scope>NUCLEOTIDE SEQUENCE [LARGE SCALE GENOMIC DNA]</scope>
    <source>
        <strain evidence="8 9">DSM 23447</strain>
    </source>
</reference>
<feature type="signal peptide" evidence="6">
    <location>
        <begin position="1"/>
        <end position="20"/>
    </location>
</feature>
<feature type="domain" description="Glycoside hydrolase family 3 N-terminal" evidence="7">
    <location>
        <begin position="22"/>
        <end position="353"/>
    </location>
</feature>
<sequence length="360" mass="38961">MLRFLHALFVLPLLAQPVAAATLEEMAGQMIIVGFEGDEPADAGIKAVVSDLEDGRLGGVMYLKKNVSSLQTVRDMNALFRAASPDLPPFITLDQEGGAVERLTREVGFAEIPNAKKIAANNTPEQAEAIYARMAEGVAEQGFSVNFGPVADLNTNPDNQIIARFGRAYSADPMVVIDYNMAFVRAHRAAGLVTALKHFPGHGSSTADSHEGFVDITRSWSPDELEPYRVLIAENMVDMVMVGHLYHADFAGGDGETPSSLSPRWIDGVLRGELGFDGVVISDDLEMGAIRDHFLLDETVVNAVNAGMDVLLFSNTADYRPGLAREVLDILMSEAGADPAFAARIEESYRRIVALKARLQ</sequence>
<keyword evidence="9" id="KW-1185">Reference proteome</keyword>
<dbReference type="EMBL" id="JACIEW010000002">
    <property type="protein sequence ID" value="MBB4051543.1"/>
    <property type="molecule type" value="Genomic_DNA"/>
</dbReference>
<comment type="caution">
    <text evidence="8">The sequence shown here is derived from an EMBL/GenBank/DDBJ whole genome shotgun (WGS) entry which is preliminary data.</text>
</comment>
<evidence type="ECO:0000313" key="9">
    <source>
        <dbReference type="Proteomes" id="UP000547011"/>
    </source>
</evidence>
<dbReference type="PANTHER" id="PTHR30480">
    <property type="entry name" value="BETA-HEXOSAMINIDASE-RELATED"/>
    <property type="match status" value="1"/>
</dbReference>
<evidence type="ECO:0000256" key="2">
    <source>
        <dbReference type="ARBA" id="ARBA00005336"/>
    </source>
</evidence>
<dbReference type="InterPro" id="IPR017853">
    <property type="entry name" value="GH"/>
</dbReference>
<proteinExistence type="inferred from homology"/>
<keyword evidence="4 8" id="KW-0378">Hydrolase</keyword>
<dbReference type="GO" id="GO:0009254">
    <property type="term" value="P:peptidoglycan turnover"/>
    <property type="evidence" value="ECO:0007669"/>
    <property type="project" value="TreeGrafter"/>
</dbReference>
<dbReference type="GO" id="GO:0004563">
    <property type="term" value="F:beta-N-acetylhexosaminidase activity"/>
    <property type="evidence" value="ECO:0007669"/>
    <property type="project" value="UniProtKB-EC"/>
</dbReference>
<dbReference type="Pfam" id="PF00933">
    <property type="entry name" value="Glyco_hydro_3"/>
    <property type="match status" value="1"/>
</dbReference>
<dbReference type="InterPro" id="IPR036962">
    <property type="entry name" value="Glyco_hydro_3_N_sf"/>
</dbReference>
<evidence type="ECO:0000256" key="4">
    <source>
        <dbReference type="ARBA" id="ARBA00022801"/>
    </source>
</evidence>
<organism evidence="8 9">
    <name type="scientific">Devosia subaequoris</name>
    <dbReference type="NCBI Taxonomy" id="395930"/>
    <lineage>
        <taxon>Bacteria</taxon>
        <taxon>Pseudomonadati</taxon>
        <taxon>Pseudomonadota</taxon>
        <taxon>Alphaproteobacteria</taxon>
        <taxon>Hyphomicrobiales</taxon>
        <taxon>Devosiaceae</taxon>
        <taxon>Devosia</taxon>
    </lineage>
</organism>
<gene>
    <name evidence="8" type="ORF">GGR20_001179</name>
</gene>
<name>A0A7W6IKZ8_9HYPH</name>
<dbReference type="Proteomes" id="UP000547011">
    <property type="component" value="Unassembled WGS sequence"/>
</dbReference>
<dbReference type="AlphaFoldDB" id="A0A7W6IKZ8"/>
<keyword evidence="5 8" id="KW-0326">Glycosidase</keyword>
<evidence type="ECO:0000313" key="8">
    <source>
        <dbReference type="EMBL" id="MBB4051543.1"/>
    </source>
</evidence>
<dbReference type="PANTHER" id="PTHR30480:SF13">
    <property type="entry name" value="BETA-HEXOSAMINIDASE"/>
    <property type="match status" value="1"/>
</dbReference>
<dbReference type="Gene3D" id="3.20.20.300">
    <property type="entry name" value="Glycoside hydrolase, family 3, N-terminal domain"/>
    <property type="match status" value="1"/>
</dbReference>
<dbReference type="GO" id="GO:0005975">
    <property type="term" value="P:carbohydrate metabolic process"/>
    <property type="evidence" value="ECO:0007669"/>
    <property type="project" value="InterPro"/>
</dbReference>
<comment type="similarity">
    <text evidence="2">Belongs to the glycosyl hydrolase 3 family.</text>
</comment>
<dbReference type="RefSeq" id="WP_183310291.1">
    <property type="nucleotide sequence ID" value="NZ_JACIEW010000002.1"/>
</dbReference>
<evidence type="ECO:0000259" key="7">
    <source>
        <dbReference type="Pfam" id="PF00933"/>
    </source>
</evidence>
<evidence type="ECO:0000256" key="5">
    <source>
        <dbReference type="ARBA" id="ARBA00023295"/>
    </source>
</evidence>
<dbReference type="SUPFAM" id="SSF51445">
    <property type="entry name" value="(Trans)glycosidases"/>
    <property type="match status" value="1"/>
</dbReference>
<evidence type="ECO:0000256" key="6">
    <source>
        <dbReference type="SAM" id="SignalP"/>
    </source>
</evidence>
<evidence type="ECO:0000256" key="3">
    <source>
        <dbReference type="ARBA" id="ARBA00012663"/>
    </source>
</evidence>